<dbReference type="PIRSF" id="PIRSF003085">
    <property type="entry name" value="CMAS"/>
    <property type="match status" value="1"/>
</dbReference>
<evidence type="ECO:0000256" key="5">
    <source>
        <dbReference type="ARBA" id="ARBA00023098"/>
    </source>
</evidence>
<dbReference type="EMBL" id="JAPNOA010000016">
    <property type="protein sequence ID" value="MCY0964476.1"/>
    <property type="molecule type" value="Genomic_DNA"/>
</dbReference>
<dbReference type="PANTHER" id="PTHR43667:SF2">
    <property type="entry name" value="FATTY ACID C-METHYL TRANSFERASE"/>
    <property type="match status" value="1"/>
</dbReference>
<dbReference type="CDD" id="cd02440">
    <property type="entry name" value="AdoMet_MTases"/>
    <property type="match status" value="1"/>
</dbReference>
<comment type="similarity">
    <text evidence="1">Belongs to the CFA/CMAS family.</text>
</comment>
<comment type="caution">
    <text evidence="7">The sequence shown here is derived from an EMBL/GenBank/DDBJ whole genome shotgun (WGS) entry which is preliminary data.</text>
</comment>
<dbReference type="GO" id="GO:0032259">
    <property type="term" value="P:methylation"/>
    <property type="evidence" value="ECO:0007669"/>
    <property type="project" value="UniProtKB-KW"/>
</dbReference>
<dbReference type="Proteomes" id="UP001150830">
    <property type="component" value="Unassembled WGS sequence"/>
</dbReference>
<evidence type="ECO:0000313" key="8">
    <source>
        <dbReference type="Proteomes" id="UP001150830"/>
    </source>
</evidence>
<proteinExistence type="inferred from homology"/>
<dbReference type="RefSeq" id="WP_283172692.1">
    <property type="nucleotide sequence ID" value="NZ_JAPNOA010000016.1"/>
</dbReference>
<evidence type="ECO:0000313" key="7">
    <source>
        <dbReference type="EMBL" id="MCY0964476.1"/>
    </source>
</evidence>
<dbReference type="GO" id="GO:0008168">
    <property type="term" value="F:methyltransferase activity"/>
    <property type="evidence" value="ECO:0007669"/>
    <property type="project" value="UniProtKB-KW"/>
</dbReference>
<gene>
    <name evidence="7" type="ORF">OUO13_04700</name>
</gene>
<name>A0A9X3IR49_9GAMM</name>
<sequence>MKSITLEAPRGSWLERVCRQQVLKRLQQIRNGRLVIHEDGHHYVCGEANAELQAEVYIHDPEAWRSMALNGGLGAGEAYMTGDWSSPDLPAVIRVFSRNQQVLQGIDNGIARVARLLLRGVAWQQRNTEKGSRRNIAAHYDLGNDMFELFLDPTLMYSSAMFPQPESSLEQASVYKLDRICQKLQLSADDHLLEIGSGWGSMAIHAAREYGCRVTTTTISRQQYELAAERIRAAGLEDLITLLQEDYRNLQGRFDKLVSIEMVEAVGHQYLPRYFNCFRQLLKPDGLALIQAITIQDQHYNRALRNVDFIKRYIFPGGFLPSLTVLQSAMTAASDLRTIHLEDFGPHYAQTLRHWRAAFMAKREQLQTMGYNDTFIRMWDYYFAYCEGGFDERVISVVQLLMARPGNRDQALITPIGH</sequence>
<evidence type="ECO:0000256" key="6">
    <source>
        <dbReference type="PIRSR" id="PIRSR003085-1"/>
    </source>
</evidence>
<dbReference type="SUPFAM" id="SSF53335">
    <property type="entry name" value="S-adenosyl-L-methionine-dependent methyltransferases"/>
    <property type="match status" value="1"/>
</dbReference>
<evidence type="ECO:0000256" key="4">
    <source>
        <dbReference type="ARBA" id="ARBA00022691"/>
    </source>
</evidence>
<dbReference type="InterPro" id="IPR003333">
    <property type="entry name" value="CMAS"/>
</dbReference>
<keyword evidence="8" id="KW-1185">Reference proteome</keyword>
<evidence type="ECO:0000256" key="1">
    <source>
        <dbReference type="ARBA" id="ARBA00010815"/>
    </source>
</evidence>
<dbReference type="InterPro" id="IPR029063">
    <property type="entry name" value="SAM-dependent_MTases_sf"/>
</dbReference>
<dbReference type="InterPro" id="IPR050723">
    <property type="entry name" value="CFA/CMAS"/>
</dbReference>
<dbReference type="GO" id="GO:0008610">
    <property type="term" value="P:lipid biosynthetic process"/>
    <property type="evidence" value="ECO:0007669"/>
    <property type="project" value="InterPro"/>
</dbReference>
<keyword evidence="3" id="KW-0808">Transferase</keyword>
<keyword evidence="2" id="KW-0489">Methyltransferase</keyword>
<organism evidence="7 8">
    <name type="scientific">Parathalassolituus penaei</name>
    <dbReference type="NCBI Taxonomy" id="2997323"/>
    <lineage>
        <taxon>Bacteria</taxon>
        <taxon>Pseudomonadati</taxon>
        <taxon>Pseudomonadota</taxon>
        <taxon>Gammaproteobacteria</taxon>
        <taxon>Oceanospirillales</taxon>
        <taxon>Oceanospirillaceae</taxon>
        <taxon>Parathalassolituus</taxon>
    </lineage>
</organism>
<protein>
    <submittedName>
        <fullName evidence="7">Cyclopropane-fatty-acyl-phospholipid synthase</fullName>
    </submittedName>
</protein>
<evidence type="ECO:0000256" key="2">
    <source>
        <dbReference type="ARBA" id="ARBA00022603"/>
    </source>
</evidence>
<dbReference type="Pfam" id="PF02353">
    <property type="entry name" value="CMAS"/>
    <property type="match status" value="1"/>
</dbReference>
<dbReference type="AlphaFoldDB" id="A0A9X3IR49"/>
<accession>A0A9X3IR49</accession>
<dbReference type="PANTHER" id="PTHR43667">
    <property type="entry name" value="CYCLOPROPANE-FATTY-ACYL-PHOSPHOLIPID SYNTHASE"/>
    <property type="match status" value="1"/>
</dbReference>
<reference evidence="7" key="1">
    <citation type="submission" date="2022-11" db="EMBL/GenBank/DDBJ databases">
        <title>Parathalassolutuus dongxingensis gen. nov., sp. nov., a novel member of family Oceanospirillaceae isolated from a coastal shrimp pond in Guangxi, China.</title>
        <authorList>
            <person name="Chen H."/>
        </authorList>
    </citation>
    <scope>NUCLEOTIDE SEQUENCE</scope>
    <source>
        <strain evidence="7">G-43</strain>
    </source>
</reference>
<feature type="active site" evidence="6">
    <location>
        <position position="386"/>
    </location>
</feature>
<evidence type="ECO:0000256" key="3">
    <source>
        <dbReference type="ARBA" id="ARBA00022679"/>
    </source>
</evidence>
<keyword evidence="4" id="KW-0949">S-adenosyl-L-methionine</keyword>
<dbReference type="Gene3D" id="3.40.50.150">
    <property type="entry name" value="Vaccinia Virus protein VP39"/>
    <property type="match status" value="1"/>
</dbReference>
<keyword evidence="5" id="KW-0443">Lipid metabolism</keyword>